<evidence type="ECO:0000256" key="1">
    <source>
        <dbReference type="SAM" id="Phobius"/>
    </source>
</evidence>
<dbReference type="OrthoDB" id="1523735at2"/>
<dbReference type="Pfam" id="PF16344">
    <property type="entry name" value="FecR_C"/>
    <property type="match status" value="1"/>
</dbReference>
<feature type="domain" description="Protein FecR C-terminal" evidence="3">
    <location>
        <begin position="262"/>
        <end position="327"/>
    </location>
</feature>
<evidence type="ECO:0000259" key="2">
    <source>
        <dbReference type="Pfam" id="PF04773"/>
    </source>
</evidence>
<keyword evidence="1" id="KW-0472">Membrane</keyword>
<keyword evidence="5" id="KW-1185">Reference proteome</keyword>
<dbReference type="InterPro" id="IPR012373">
    <property type="entry name" value="Ferrdict_sens_TM"/>
</dbReference>
<evidence type="ECO:0000313" key="4">
    <source>
        <dbReference type="EMBL" id="PUV26383.1"/>
    </source>
</evidence>
<dbReference type="AlphaFoldDB" id="A0A363P0I2"/>
<dbReference type="InterPro" id="IPR032508">
    <property type="entry name" value="FecR_C"/>
</dbReference>
<dbReference type="GO" id="GO:0016989">
    <property type="term" value="F:sigma factor antagonist activity"/>
    <property type="evidence" value="ECO:0007669"/>
    <property type="project" value="TreeGrafter"/>
</dbReference>
<name>A0A363P0I2_9SPHI</name>
<evidence type="ECO:0000259" key="3">
    <source>
        <dbReference type="Pfam" id="PF16344"/>
    </source>
</evidence>
<evidence type="ECO:0000313" key="5">
    <source>
        <dbReference type="Proteomes" id="UP000250831"/>
    </source>
</evidence>
<accession>A0A363P0I2</accession>
<keyword evidence="1" id="KW-0812">Transmembrane</keyword>
<feature type="domain" description="FecR protein" evidence="2">
    <location>
        <begin position="128"/>
        <end position="219"/>
    </location>
</feature>
<dbReference type="EMBL" id="QCXX01000001">
    <property type="protein sequence ID" value="PUV26383.1"/>
    <property type="molecule type" value="Genomic_DNA"/>
</dbReference>
<sequence length="330" mass="37629">MEQPTLEKLICDESFINYCLQAGLEDMEYWKQWVEANPQHRQLIEDAKGLVELMQAGPSPVEIAEERARLQAFIHKNNTPVHRLRNYRWIGYAAVSLLFVSMGLLFLKRQLPLAENASQIELVSQLVPTGKYMNVLLSDSTKVKLGPTSTLRYPKHFTGDKRIVSLNGEGYFEVTHNSHKPFIIQTGELEIKVLGTSFNVHAFEDDELSKIALFTGKVEVLKGAQRLQLNPGQAIVYNKNKATFAVESFDPAKEKENMAGVLHFERATFSEIARQLNRKYGIIVQDRPDIKLMYSGTIGHEPLEMVLEKLSMTTDYRFNIESNTLIVRKK</sequence>
<protein>
    <recommendedName>
        <fullName evidence="6">FecR family protein</fullName>
    </recommendedName>
</protein>
<reference evidence="4 5" key="1">
    <citation type="submission" date="2018-04" db="EMBL/GenBank/DDBJ databases">
        <title>Sphingobacterium sp. M46 Genome.</title>
        <authorList>
            <person name="Cheng J."/>
            <person name="Li Y."/>
        </authorList>
    </citation>
    <scope>NUCLEOTIDE SEQUENCE [LARGE SCALE GENOMIC DNA]</scope>
    <source>
        <strain evidence="4 5">M46</strain>
    </source>
</reference>
<dbReference type="Gene3D" id="3.55.50.30">
    <property type="match status" value="1"/>
</dbReference>
<dbReference type="PANTHER" id="PTHR30273:SF2">
    <property type="entry name" value="PROTEIN FECR"/>
    <property type="match status" value="1"/>
</dbReference>
<keyword evidence="1" id="KW-1133">Transmembrane helix</keyword>
<dbReference type="PANTHER" id="PTHR30273">
    <property type="entry name" value="PERIPLASMIC SIGNAL SENSOR AND SIGMA FACTOR ACTIVATOR FECR-RELATED"/>
    <property type="match status" value="1"/>
</dbReference>
<dbReference type="Proteomes" id="UP000250831">
    <property type="component" value="Unassembled WGS sequence"/>
</dbReference>
<dbReference type="Gene3D" id="2.60.120.1440">
    <property type="match status" value="1"/>
</dbReference>
<proteinExistence type="predicted"/>
<dbReference type="InterPro" id="IPR006860">
    <property type="entry name" value="FecR"/>
</dbReference>
<evidence type="ECO:0008006" key="6">
    <source>
        <dbReference type="Google" id="ProtNLM"/>
    </source>
</evidence>
<dbReference type="PIRSF" id="PIRSF018266">
    <property type="entry name" value="FecR"/>
    <property type="match status" value="1"/>
</dbReference>
<dbReference type="Pfam" id="PF04773">
    <property type="entry name" value="FecR"/>
    <property type="match status" value="1"/>
</dbReference>
<organism evidence="4 5">
    <name type="scientific">Sphingobacterium athyrii</name>
    <dbReference type="NCBI Taxonomy" id="2152717"/>
    <lineage>
        <taxon>Bacteria</taxon>
        <taxon>Pseudomonadati</taxon>
        <taxon>Bacteroidota</taxon>
        <taxon>Sphingobacteriia</taxon>
        <taxon>Sphingobacteriales</taxon>
        <taxon>Sphingobacteriaceae</taxon>
        <taxon>Sphingobacterium</taxon>
    </lineage>
</organism>
<gene>
    <name evidence="4" type="ORF">DCO56_05405</name>
</gene>
<feature type="transmembrane region" description="Helical" evidence="1">
    <location>
        <begin position="89"/>
        <end position="107"/>
    </location>
</feature>
<dbReference type="RefSeq" id="WP_108632673.1">
    <property type="nucleotide sequence ID" value="NZ_DAMCKI010000132.1"/>
</dbReference>
<comment type="caution">
    <text evidence="4">The sequence shown here is derived from an EMBL/GenBank/DDBJ whole genome shotgun (WGS) entry which is preliminary data.</text>
</comment>